<feature type="binding site" evidence="1">
    <location>
        <position position="75"/>
    </location>
    <ligand>
        <name>ATP</name>
        <dbReference type="ChEBI" id="CHEBI:30616"/>
    </ligand>
</feature>
<keyword evidence="1" id="KW-0547">Nucleotide-binding</keyword>
<dbReference type="SUPFAM" id="SSF56112">
    <property type="entry name" value="Protein kinase-like (PK-like)"/>
    <property type="match status" value="1"/>
</dbReference>
<evidence type="ECO:0000256" key="1">
    <source>
        <dbReference type="PROSITE-ProRule" id="PRU10141"/>
    </source>
</evidence>
<dbReference type="InterPro" id="IPR011009">
    <property type="entry name" value="Kinase-like_dom_sf"/>
</dbReference>
<organism evidence="2 3">
    <name type="scientific">Romanomermis culicivorax</name>
    <name type="common">Nematode worm</name>
    <dbReference type="NCBI Taxonomy" id="13658"/>
    <lineage>
        <taxon>Eukaryota</taxon>
        <taxon>Metazoa</taxon>
        <taxon>Ecdysozoa</taxon>
        <taxon>Nematoda</taxon>
        <taxon>Enoplea</taxon>
        <taxon>Dorylaimia</taxon>
        <taxon>Mermithida</taxon>
        <taxon>Mermithoidea</taxon>
        <taxon>Mermithidae</taxon>
        <taxon>Romanomermis</taxon>
    </lineage>
</organism>
<dbReference type="AlphaFoldDB" id="A0A915I3C3"/>
<reference evidence="3" key="1">
    <citation type="submission" date="2022-11" db="UniProtKB">
        <authorList>
            <consortium name="WormBaseParasite"/>
        </authorList>
    </citation>
    <scope>IDENTIFICATION</scope>
</reference>
<dbReference type="WBParaSite" id="nRc.2.0.1.t08633-RA">
    <property type="protein sequence ID" value="nRc.2.0.1.t08633-RA"/>
    <property type="gene ID" value="nRc.2.0.1.g08633"/>
</dbReference>
<keyword evidence="2" id="KW-1185">Reference proteome</keyword>
<sequence>MMHWTPSWEWTPSSSRAYSVMSQIGPDLRSVVVDLLIPWEHVILEDLVGKGYFGNVYRGQLRDPVTGHYIPVAVKTLKITMMIRLESDTNYEIFKFTLYRIDFFIA</sequence>
<dbReference type="Gene3D" id="3.30.200.20">
    <property type="entry name" value="Phosphorylase Kinase, domain 1"/>
    <property type="match status" value="1"/>
</dbReference>
<evidence type="ECO:0000313" key="2">
    <source>
        <dbReference type="Proteomes" id="UP000887565"/>
    </source>
</evidence>
<proteinExistence type="predicted"/>
<dbReference type="PROSITE" id="PS00107">
    <property type="entry name" value="PROTEIN_KINASE_ATP"/>
    <property type="match status" value="1"/>
</dbReference>
<dbReference type="InterPro" id="IPR017441">
    <property type="entry name" value="Protein_kinase_ATP_BS"/>
</dbReference>
<accession>A0A915I3C3</accession>
<evidence type="ECO:0000313" key="3">
    <source>
        <dbReference type="WBParaSite" id="nRc.2.0.1.t08633-RA"/>
    </source>
</evidence>
<protein>
    <submittedName>
        <fullName evidence="3">Uncharacterized protein</fullName>
    </submittedName>
</protein>
<keyword evidence="1" id="KW-0067">ATP-binding</keyword>
<name>A0A915I3C3_ROMCU</name>
<dbReference type="GO" id="GO:0005524">
    <property type="term" value="F:ATP binding"/>
    <property type="evidence" value="ECO:0007669"/>
    <property type="project" value="UniProtKB-UniRule"/>
</dbReference>
<dbReference type="Proteomes" id="UP000887565">
    <property type="component" value="Unplaced"/>
</dbReference>